<evidence type="ECO:0000313" key="2">
    <source>
        <dbReference type="EMBL" id="DAD68119.1"/>
    </source>
</evidence>
<dbReference type="EMBL" id="BK014692">
    <property type="protein sequence ID" value="DAD68119.1"/>
    <property type="molecule type" value="Genomic_DNA"/>
</dbReference>
<name>A0A8S5LDU1_9CAUD</name>
<proteinExistence type="predicted"/>
<accession>A0A8S5LDU1</accession>
<sequence length="222" mass="24450">MGALEKSGAPTALKGATLANAPIRPNLPSNSKLPERKKVEQVTTATVTKKKSSFGTKAVSAFVGEDIHNVGEYLLYDVTIPAIKNTLSDLVSQGIERLLFGESSPRARSSSGGSRVSYGSYSRPGSAPGNRRDASPRTRRYHDFSEIELESRDEAYLVIDRLGDIIEEYGLATVADLYDLCGITTEYTDENWGWTSARYMSVIRSRRGYMLQLPKPDHINAR</sequence>
<protein>
    <submittedName>
        <fullName evidence="2">Replication Initator</fullName>
    </submittedName>
</protein>
<feature type="region of interest" description="Disordered" evidence="1">
    <location>
        <begin position="1"/>
        <end position="39"/>
    </location>
</feature>
<feature type="compositionally biased region" description="Basic and acidic residues" evidence="1">
    <location>
        <begin position="130"/>
        <end position="139"/>
    </location>
</feature>
<organism evidence="2">
    <name type="scientific">Siphoviridae sp. ctj495</name>
    <dbReference type="NCBI Taxonomy" id="2823592"/>
    <lineage>
        <taxon>Viruses</taxon>
        <taxon>Duplodnaviria</taxon>
        <taxon>Heunggongvirae</taxon>
        <taxon>Uroviricota</taxon>
        <taxon>Caudoviricetes</taxon>
    </lineage>
</organism>
<feature type="compositionally biased region" description="Low complexity" evidence="1">
    <location>
        <begin position="103"/>
        <end position="126"/>
    </location>
</feature>
<feature type="region of interest" description="Disordered" evidence="1">
    <location>
        <begin position="103"/>
        <end position="139"/>
    </location>
</feature>
<reference evidence="2" key="1">
    <citation type="journal article" date="2021" name="Proc. Natl. Acad. Sci. U.S.A.">
        <title>A Catalog of Tens of Thousands of Viruses from Human Metagenomes Reveals Hidden Associations with Chronic Diseases.</title>
        <authorList>
            <person name="Tisza M.J."/>
            <person name="Buck C.B."/>
        </authorList>
    </citation>
    <scope>NUCLEOTIDE SEQUENCE</scope>
    <source>
        <strain evidence="2">Ctj495</strain>
    </source>
</reference>
<evidence type="ECO:0000256" key="1">
    <source>
        <dbReference type="SAM" id="MobiDB-lite"/>
    </source>
</evidence>